<protein>
    <submittedName>
        <fullName evidence="1">Cdc6-like AAA superfamily ATPase</fullName>
    </submittedName>
</protein>
<dbReference type="EMBL" id="JAVDPW010000007">
    <property type="protein sequence ID" value="MDR6291660.1"/>
    <property type="molecule type" value="Genomic_DNA"/>
</dbReference>
<dbReference type="InterPro" id="IPR059206">
    <property type="entry name" value="Sll1717-like"/>
</dbReference>
<proteinExistence type="predicted"/>
<evidence type="ECO:0000313" key="1">
    <source>
        <dbReference type="EMBL" id="MDR6291660.1"/>
    </source>
</evidence>
<dbReference type="Proteomes" id="UP001262410">
    <property type="component" value="Unassembled WGS sequence"/>
</dbReference>
<sequence>MSTKFRKAFFAFPSTPNDLTAPIKAAAEAIKRSDDHISVQIWPQMEVFGASIPDEIKSEIQEADILICDITKPNMNVYYEAGFAIGQGKTVAPVINTSFANVVSEIQRDGLFDNIGFKTYDNSLQLTQIMRNLPSTNLIDLYSRPVNFQQPLFLLDSYRKTDFRNAIVSAVKSSRVFYRSFDPAEVPRFSTVPIIGEVTSSSGVIIPILADHVDDAQRHNLRAAFLSGLAYGLGRQALLIQLERQDQVNPADYRDFILSVRSEGDVTDSVIDFSKNALLATQSIGKTYIRTDKSALQRLTLGASAAENEFRTLEEYFVETAEFGKTLRGEINIVAGRKGSGKTAIFFRVRDKLRQDKSSIVTDLKPESHQLSLFREELLKLVGSGVFEHTLAAFWQFVMLTEILFAIKKYHSVRARNDSKSLAITREIDETIAKFEFNDSGDFTSRINRLGTFILLEIERATSRRETLSPERLTNIIFKDGISQVKSLVQKHTDGHSKIILLFDNIDKGWPASGVDAFDIRLVRLLIESLDKIRRDFDAHGREFFSVVFLRNDIYELLVEETPDRGKSGQTRIDWTDRAKLRQVIFRRMQSSLRDNKISFSDIWDKYFESTVKNRDSFEYFVDHCLMRPRFLINIIENAIANAINRGNSKVVENDCIDAVRQHSYYLVNDFGYEIRDVSGLSADLLYSLVGTERVLNRDSVIKYLKDFGLLDIDLDNAFRLLTWYGVLGILTKSGQEKYVYDYEYNMKRLDAEIRVLGGEAQYVINPALHVALDE</sequence>
<organism evidence="1 2">
    <name type="scientific">Inquilinus ginsengisoli</name>
    <dbReference type="NCBI Taxonomy" id="363840"/>
    <lineage>
        <taxon>Bacteria</taxon>
        <taxon>Pseudomonadati</taxon>
        <taxon>Pseudomonadota</taxon>
        <taxon>Alphaproteobacteria</taxon>
        <taxon>Rhodospirillales</taxon>
        <taxon>Rhodospirillaceae</taxon>
        <taxon>Inquilinus</taxon>
    </lineage>
</organism>
<reference evidence="1 2" key="1">
    <citation type="submission" date="2023-07" db="EMBL/GenBank/DDBJ databases">
        <title>Sorghum-associated microbial communities from plants grown in Nebraska, USA.</title>
        <authorList>
            <person name="Schachtman D."/>
        </authorList>
    </citation>
    <scope>NUCLEOTIDE SEQUENCE [LARGE SCALE GENOMIC DNA]</scope>
    <source>
        <strain evidence="1 2">584</strain>
    </source>
</reference>
<keyword evidence="2" id="KW-1185">Reference proteome</keyword>
<dbReference type="SUPFAM" id="SSF52540">
    <property type="entry name" value="P-loop containing nucleoside triphosphate hydrolases"/>
    <property type="match status" value="1"/>
</dbReference>
<dbReference type="RefSeq" id="WP_309797073.1">
    <property type="nucleotide sequence ID" value="NZ_JAVDPW010000007.1"/>
</dbReference>
<gene>
    <name evidence="1" type="ORF">E9232_004194</name>
</gene>
<dbReference type="Gene3D" id="3.40.50.450">
    <property type="match status" value="1"/>
</dbReference>
<dbReference type="NCBIfam" id="NF047389">
    <property type="entry name" value="ATPase_Sll1717"/>
    <property type="match status" value="1"/>
</dbReference>
<name>A0ABU1JVS2_9PROT</name>
<accession>A0ABU1JVS2</accession>
<dbReference type="InterPro" id="IPR027417">
    <property type="entry name" value="P-loop_NTPase"/>
</dbReference>
<evidence type="ECO:0000313" key="2">
    <source>
        <dbReference type="Proteomes" id="UP001262410"/>
    </source>
</evidence>
<comment type="caution">
    <text evidence="1">The sequence shown here is derived from an EMBL/GenBank/DDBJ whole genome shotgun (WGS) entry which is preliminary data.</text>
</comment>